<protein>
    <submittedName>
        <fullName evidence="2">Amidohydrolase family protein</fullName>
    </submittedName>
</protein>
<dbReference type="Gene3D" id="3.20.20.140">
    <property type="entry name" value="Metal-dependent hydrolases"/>
    <property type="match status" value="1"/>
</dbReference>
<accession>A0A7Y4GZ09</accession>
<sequence length="168" mass="18864">MKALQDFLFQYCLGKASECGLPVKLDTGMLGDHGLLRLARTRDNATDLCRLLQDFPETQFVLMHIGYPYENEFIALAKYYPNATIDMCWAAIAGNIALPAIALEPDHRHDGIDWRSRARSNFPAETQRKFGSHARVAAKRHCDRVPNGSYRNALNFALDEPAHDGCVV</sequence>
<dbReference type="EMBL" id="JAAVLX010000021">
    <property type="protein sequence ID" value="NOJ44605.1"/>
    <property type="molecule type" value="Genomic_DNA"/>
</dbReference>
<proteinExistence type="predicted"/>
<dbReference type="InterPro" id="IPR032466">
    <property type="entry name" value="Metal_Hydrolase"/>
</dbReference>
<comment type="caution">
    <text evidence="2">The sequence shown here is derived from an EMBL/GenBank/DDBJ whole genome shotgun (WGS) entry which is preliminary data.</text>
</comment>
<evidence type="ECO:0000259" key="1">
    <source>
        <dbReference type="Pfam" id="PF04909"/>
    </source>
</evidence>
<evidence type="ECO:0000313" key="3">
    <source>
        <dbReference type="Proteomes" id="UP000544122"/>
    </source>
</evidence>
<reference evidence="2 3" key="1">
    <citation type="submission" date="2020-03" db="EMBL/GenBank/DDBJ databases">
        <title>Bradyrhizobium diversity isolated from nodules of Indigofera sp.</title>
        <authorList>
            <person name="Klepa M."/>
            <person name="Helene L."/>
            <person name="Hungria M."/>
        </authorList>
    </citation>
    <scope>NUCLEOTIDE SEQUENCE [LARGE SCALE GENOMIC DNA]</scope>
    <source>
        <strain evidence="2 3">WSM 1791</strain>
    </source>
</reference>
<keyword evidence="3" id="KW-1185">Reference proteome</keyword>
<evidence type="ECO:0000313" key="2">
    <source>
        <dbReference type="EMBL" id="NOJ44605.1"/>
    </source>
</evidence>
<dbReference type="SUPFAM" id="SSF51556">
    <property type="entry name" value="Metallo-dependent hydrolases"/>
    <property type="match status" value="1"/>
</dbReference>
<gene>
    <name evidence="2" type="ORF">HCN58_34765</name>
</gene>
<dbReference type="InterPro" id="IPR006680">
    <property type="entry name" value="Amidohydro-rel"/>
</dbReference>
<name>A0A7Y4GZ09_9BRAD</name>
<feature type="domain" description="Amidohydrolase-related" evidence="1">
    <location>
        <begin position="6"/>
        <end position="91"/>
    </location>
</feature>
<dbReference type="GO" id="GO:0016787">
    <property type="term" value="F:hydrolase activity"/>
    <property type="evidence" value="ECO:0007669"/>
    <property type="project" value="UniProtKB-KW"/>
</dbReference>
<dbReference type="Pfam" id="PF04909">
    <property type="entry name" value="Amidohydro_2"/>
    <property type="match status" value="1"/>
</dbReference>
<organism evidence="2 3">
    <name type="scientific">Bradyrhizobium australiense</name>
    <dbReference type="NCBI Taxonomy" id="2721161"/>
    <lineage>
        <taxon>Bacteria</taxon>
        <taxon>Pseudomonadati</taxon>
        <taxon>Pseudomonadota</taxon>
        <taxon>Alphaproteobacteria</taxon>
        <taxon>Hyphomicrobiales</taxon>
        <taxon>Nitrobacteraceae</taxon>
        <taxon>Bradyrhizobium</taxon>
    </lineage>
</organism>
<keyword evidence="2" id="KW-0378">Hydrolase</keyword>
<dbReference type="Proteomes" id="UP000544122">
    <property type="component" value="Unassembled WGS sequence"/>
</dbReference>
<dbReference type="AlphaFoldDB" id="A0A7Y4GZ09"/>